<dbReference type="Proteomes" id="UP000600918">
    <property type="component" value="Unassembled WGS sequence"/>
</dbReference>
<name>A0A834U7U1_VESPE</name>
<accession>A0A834U7U1</accession>
<evidence type="ECO:0000313" key="2">
    <source>
        <dbReference type="EMBL" id="KAF7420260.1"/>
    </source>
</evidence>
<sequence length="101" mass="11899">MEVKEEEEEVEKEEEEEKEVQEEEEEECPRRTAHWKKEFFNEIKPNDLTPFGSFEKSFGSRAALTMIRPQHDGGGVTEQQGFTEATMLTEARARWQDTWDS</sequence>
<evidence type="ECO:0000313" key="3">
    <source>
        <dbReference type="Proteomes" id="UP000600918"/>
    </source>
</evidence>
<reference evidence="2" key="1">
    <citation type="journal article" date="2020" name="G3 (Bethesda)">
        <title>High-Quality Assemblies for Three Invasive Social Wasps from the &lt;i&gt;Vespula&lt;/i&gt; Genus.</title>
        <authorList>
            <person name="Harrop T.W.R."/>
            <person name="Guhlin J."/>
            <person name="McLaughlin G.M."/>
            <person name="Permina E."/>
            <person name="Stockwell P."/>
            <person name="Gilligan J."/>
            <person name="Le Lec M.F."/>
            <person name="Gruber M.A.M."/>
            <person name="Quinn O."/>
            <person name="Lovegrove M."/>
            <person name="Duncan E.J."/>
            <person name="Remnant E.J."/>
            <person name="Van Eeckhoven J."/>
            <person name="Graham B."/>
            <person name="Knapp R.A."/>
            <person name="Langford K.W."/>
            <person name="Kronenberg Z."/>
            <person name="Press M.O."/>
            <person name="Eacker S.M."/>
            <person name="Wilson-Rankin E.E."/>
            <person name="Purcell J."/>
            <person name="Lester P.J."/>
            <person name="Dearden P.K."/>
        </authorList>
    </citation>
    <scope>NUCLEOTIDE SEQUENCE</scope>
    <source>
        <strain evidence="2">Volc-1</strain>
    </source>
</reference>
<dbReference type="EMBL" id="JACSDY010000009">
    <property type="protein sequence ID" value="KAF7420260.1"/>
    <property type="molecule type" value="Genomic_DNA"/>
</dbReference>
<feature type="compositionally biased region" description="Acidic residues" evidence="1">
    <location>
        <begin position="1"/>
        <end position="27"/>
    </location>
</feature>
<keyword evidence="3" id="KW-1185">Reference proteome</keyword>
<organism evidence="2 3">
    <name type="scientific">Vespula pensylvanica</name>
    <name type="common">Western yellow jacket</name>
    <name type="synonym">Wasp</name>
    <dbReference type="NCBI Taxonomy" id="30213"/>
    <lineage>
        <taxon>Eukaryota</taxon>
        <taxon>Metazoa</taxon>
        <taxon>Ecdysozoa</taxon>
        <taxon>Arthropoda</taxon>
        <taxon>Hexapoda</taxon>
        <taxon>Insecta</taxon>
        <taxon>Pterygota</taxon>
        <taxon>Neoptera</taxon>
        <taxon>Endopterygota</taxon>
        <taxon>Hymenoptera</taxon>
        <taxon>Apocrita</taxon>
        <taxon>Aculeata</taxon>
        <taxon>Vespoidea</taxon>
        <taxon>Vespidae</taxon>
        <taxon>Vespinae</taxon>
        <taxon>Vespula</taxon>
    </lineage>
</organism>
<gene>
    <name evidence="2" type="ORF">H0235_010557</name>
</gene>
<proteinExistence type="predicted"/>
<dbReference type="AlphaFoldDB" id="A0A834U7U1"/>
<protein>
    <submittedName>
        <fullName evidence="2">Uncharacterized protein</fullName>
    </submittedName>
</protein>
<feature type="region of interest" description="Disordered" evidence="1">
    <location>
        <begin position="1"/>
        <end position="32"/>
    </location>
</feature>
<evidence type="ECO:0000256" key="1">
    <source>
        <dbReference type="SAM" id="MobiDB-lite"/>
    </source>
</evidence>
<comment type="caution">
    <text evidence="2">The sequence shown here is derived from an EMBL/GenBank/DDBJ whole genome shotgun (WGS) entry which is preliminary data.</text>
</comment>